<dbReference type="CDD" id="cd00303">
    <property type="entry name" value="retropepsin_like"/>
    <property type="match status" value="1"/>
</dbReference>
<reference evidence="1 2" key="1">
    <citation type="submission" date="2019-11" db="EMBL/GenBank/DDBJ databases">
        <title>Whole genome sequence of Oryza granulata.</title>
        <authorList>
            <person name="Li W."/>
        </authorList>
    </citation>
    <scope>NUCLEOTIDE SEQUENCE [LARGE SCALE GENOMIC DNA]</scope>
    <source>
        <strain evidence="2">cv. Menghai</strain>
        <tissue evidence="1">Leaf</tissue>
    </source>
</reference>
<dbReference type="OrthoDB" id="1937476at2759"/>
<proteinExistence type="predicted"/>
<dbReference type="PANTHER" id="PTHR33240:SF15">
    <property type="entry name" value="GAG-PRO-LIKE PROTEIN"/>
    <property type="match status" value="1"/>
</dbReference>
<comment type="caution">
    <text evidence="1">The sequence shown here is derived from an EMBL/GenBank/DDBJ whole genome shotgun (WGS) entry which is preliminary data.</text>
</comment>
<sequence>MAEAHVHRILMDGGSSADILFASAFDQLRIPHSRLTKVRRPLKGFSGDLVEALGQIERPVRFGRGLRARTEGITFDIFDIPYTYNIILG</sequence>
<dbReference type="PANTHER" id="PTHR33240">
    <property type="entry name" value="OS08G0508500 PROTEIN"/>
    <property type="match status" value="1"/>
</dbReference>
<name>A0A6G1BUM2_9ORYZ</name>
<dbReference type="EMBL" id="SPHZ02000011">
    <property type="protein sequence ID" value="KAF0892045.1"/>
    <property type="molecule type" value="Genomic_DNA"/>
</dbReference>
<organism evidence="1 2">
    <name type="scientific">Oryza meyeriana var. granulata</name>
    <dbReference type="NCBI Taxonomy" id="110450"/>
    <lineage>
        <taxon>Eukaryota</taxon>
        <taxon>Viridiplantae</taxon>
        <taxon>Streptophyta</taxon>
        <taxon>Embryophyta</taxon>
        <taxon>Tracheophyta</taxon>
        <taxon>Spermatophyta</taxon>
        <taxon>Magnoliopsida</taxon>
        <taxon>Liliopsida</taxon>
        <taxon>Poales</taxon>
        <taxon>Poaceae</taxon>
        <taxon>BOP clade</taxon>
        <taxon>Oryzoideae</taxon>
        <taxon>Oryzeae</taxon>
        <taxon>Oryzinae</taxon>
        <taxon>Oryza</taxon>
        <taxon>Oryza meyeriana</taxon>
    </lineage>
</organism>
<keyword evidence="2" id="KW-1185">Reference proteome</keyword>
<gene>
    <name evidence="1" type="ORF">E2562_012516</name>
</gene>
<evidence type="ECO:0008006" key="3">
    <source>
        <dbReference type="Google" id="ProtNLM"/>
    </source>
</evidence>
<protein>
    <recommendedName>
        <fullName evidence="3">Peptidase A2 domain-containing protein</fullName>
    </recommendedName>
</protein>
<evidence type="ECO:0000313" key="1">
    <source>
        <dbReference type="EMBL" id="KAF0892045.1"/>
    </source>
</evidence>
<dbReference type="AlphaFoldDB" id="A0A6G1BUM2"/>
<dbReference type="Proteomes" id="UP000479710">
    <property type="component" value="Unassembled WGS sequence"/>
</dbReference>
<evidence type="ECO:0000313" key="2">
    <source>
        <dbReference type="Proteomes" id="UP000479710"/>
    </source>
</evidence>
<accession>A0A6G1BUM2</accession>